<dbReference type="GO" id="GO:0050808">
    <property type="term" value="P:synapse organization"/>
    <property type="evidence" value="ECO:0000318"/>
    <property type="project" value="GO_Central"/>
</dbReference>
<gene>
    <name evidence="1" type="primary">WBGene00107894</name>
</gene>
<dbReference type="PANTHER" id="PTHR23279:SF36">
    <property type="entry name" value="DEFECTIVE PROBOSCIS EXTENSION RESPONSE 9, ISOFORM A"/>
    <property type="match status" value="1"/>
</dbReference>
<proteinExistence type="predicted"/>
<dbReference type="Proteomes" id="UP000005239">
    <property type="component" value="Unassembled WGS sequence"/>
</dbReference>
<dbReference type="PROSITE" id="PS50835">
    <property type="entry name" value="IG_LIKE"/>
    <property type="match status" value="2"/>
</dbReference>
<dbReference type="OrthoDB" id="190835at2759"/>
<dbReference type="SUPFAM" id="SSF48726">
    <property type="entry name" value="Immunoglobulin"/>
    <property type="match status" value="2"/>
</dbReference>
<name>A0A2A6BAM6_PRIPA</name>
<dbReference type="InterPro" id="IPR013106">
    <property type="entry name" value="Ig_V-set"/>
</dbReference>
<accession>A0A2A6BAM6</accession>
<reference evidence="2" key="1">
    <citation type="journal article" date="2008" name="Nat. Genet.">
        <title>The Pristionchus pacificus genome provides a unique perspective on nematode lifestyle and parasitism.</title>
        <authorList>
            <person name="Dieterich C."/>
            <person name="Clifton S.W."/>
            <person name="Schuster L.N."/>
            <person name="Chinwalla A."/>
            <person name="Delehaunty K."/>
            <person name="Dinkelacker I."/>
            <person name="Fulton L."/>
            <person name="Fulton R."/>
            <person name="Godfrey J."/>
            <person name="Minx P."/>
            <person name="Mitreva M."/>
            <person name="Roeseler W."/>
            <person name="Tian H."/>
            <person name="Witte H."/>
            <person name="Yang S.P."/>
            <person name="Wilson R.K."/>
            <person name="Sommer R.J."/>
        </authorList>
    </citation>
    <scope>NUCLEOTIDE SEQUENCE [LARGE SCALE GENOMIC DNA]</scope>
    <source>
        <strain evidence="2">PS312</strain>
    </source>
</reference>
<organism evidence="1 2">
    <name type="scientific">Pristionchus pacificus</name>
    <name type="common">Parasitic nematode worm</name>
    <dbReference type="NCBI Taxonomy" id="54126"/>
    <lineage>
        <taxon>Eukaryota</taxon>
        <taxon>Metazoa</taxon>
        <taxon>Ecdysozoa</taxon>
        <taxon>Nematoda</taxon>
        <taxon>Chromadorea</taxon>
        <taxon>Rhabditida</taxon>
        <taxon>Rhabditina</taxon>
        <taxon>Diplogasteromorpha</taxon>
        <taxon>Diplogasteroidea</taxon>
        <taxon>Neodiplogasteridae</taxon>
        <taxon>Pristionchus</taxon>
    </lineage>
</organism>
<dbReference type="SMART" id="SM00409">
    <property type="entry name" value="IG"/>
    <property type="match status" value="2"/>
</dbReference>
<accession>A0A8R1YEX5</accession>
<dbReference type="Pfam" id="PF12796">
    <property type="entry name" value="Ank_2"/>
    <property type="match status" value="1"/>
</dbReference>
<dbReference type="Gene3D" id="2.60.40.10">
    <property type="entry name" value="Immunoglobulins"/>
    <property type="match status" value="2"/>
</dbReference>
<dbReference type="Pfam" id="PF07679">
    <property type="entry name" value="I-set"/>
    <property type="match status" value="1"/>
</dbReference>
<sequence>MTPLHYVASKGHAKIVKILCSAAGIRIDMADGEGKTPLFLAVEENRLDCITALVLRGADASIQNKIRRLGLLLAISQAELDCINQERAPVENPHKKIITVIENHPAYLHCVIPNGSNHIVAWSRARDNAYLTAGTFVFVEPDVVQVSKKSDNDWVLILRNAHRSHSGCYLCEANTDPDTIIYPVYLHVIEAASTTTVARTREEGKLMAAVNGDEVVLNCTLSVDETVQDDEVKWYRDNTLMDLNDTQKYVLKSKRSSDVLVHTMRIRAADAKDDGNYACILPSKAYKASQIVHVNMNSARSFPSSFSIVFSLLPLFSLLFNR</sequence>
<evidence type="ECO:0000313" key="1">
    <source>
        <dbReference type="EnsemblMetazoa" id="PPA18340.1"/>
    </source>
</evidence>
<dbReference type="SMART" id="SM00248">
    <property type="entry name" value="ANK"/>
    <property type="match status" value="2"/>
</dbReference>
<dbReference type="PROSITE" id="PS50088">
    <property type="entry name" value="ANK_REPEAT"/>
    <property type="match status" value="2"/>
</dbReference>
<dbReference type="InterPro" id="IPR036770">
    <property type="entry name" value="Ankyrin_rpt-contain_sf"/>
</dbReference>
<dbReference type="InterPro" id="IPR007110">
    <property type="entry name" value="Ig-like_dom"/>
</dbReference>
<evidence type="ECO:0000313" key="2">
    <source>
        <dbReference type="Proteomes" id="UP000005239"/>
    </source>
</evidence>
<dbReference type="PANTHER" id="PTHR23279">
    <property type="entry name" value="DEFECTIVE PROBOSCIS EXTENSION RESPONSE DPR -RELATED"/>
    <property type="match status" value="1"/>
</dbReference>
<dbReference type="InterPro" id="IPR013783">
    <property type="entry name" value="Ig-like_fold"/>
</dbReference>
<dbReference type="GO" id="GO:0032589">
    <property type="term" value="C:neuron projection membrane"/>
    <property type="evidence" value="ECO:0000318"/>
    <property type="project" value="GO_Central"/>
</dbReference>
<dbReference type="InterPro" id="IPR003599">
    <property type="entry name" value="Ig_sub"/>
</dbReference>
<dbReference type="InterPro" id="IPR037448">
    <property type="entry name" value="Zig-8"/>
</dbReference>
<dbReference type="InterPro" id="IPR002110">
    <property type="entry name" value="Ankyrin_rpt"/>
</dbReference>
<dbReference type="AlphaFoldDB" id="A0A2A6BAM6"/>
<dbReference type="SUPFAM" id="SSF48403">
    <property type="entry name" value="Ankyrin repeat"/>
    <property type="match status" value="1"/>
</dbReference>
<dbReference type="PROSITE" id="PS50297">
    <property type="entry name" value="ANK_REP_REGION"/>
    <property type="match status" value="2"/>
</dbReference>
<dbReference type="InterPro" id="IPR036179">
    <property type="entry name" value="Ig-like_dom_sf"/>
</dbReference>
<dbReference type="Pfam" id="PF07686">
    <property type="entry name" value="V-set"/>
    <property type="match status" value="1"/>
</dbReference>
<keyword evidence="2" id="KW-1185">Reference proteome</keyword>
<dbReference type="Gene3D" id="1.25.40.20">
    <property type="entry name" value="Ankyrin repeat-containing domain"/>
    <property type="match status" value="1"/>
</dbReference>
<dbReference type="InterPro" id="IPR013098">
    <property type="entry name" value="Ig_I-set"/>
</dbReference>
<protein>
    <submittedName>
        <fullName evidence="1">Zig-8</fullName>
    </submittedName>
</protein>
<reference evidence="1" key="2">
    <citation type="submission" date="2022-06" db="UniProtKB">
        <authorList>
            <consortium name="EnsemblMetazoa"/>
        </authorList>
    </citation>
    <scope>IDENTIFICATION</scope>
    <source>
        <strain evidence="1">PS312</strain>
    </source>
</reference>
<dbReference type="EnsemblMetazoa" id="PPA18340.1">
    <property type="protein sequence ID" value="PPA18340.1"/>
    <property type="gene ID" value="WBGene00107894"/>
</dbReference>